<evidence type="ECO:0000313" key="2">
    <source>
        <dbReference type="Proteomes" id="UP000799640"/>
    </source>
</evidence>
<sequence>MQHPTAANCEPLPSLVLLSESFQGRAPILPNSMKQFSSIPTAQVQALPYAYHLCWQGGLLHVSRSKHLPREPLSLETHSFISSHQSLPAHFFTPISSVSVPLEPPRRMIYCTRTIFLRTSIQPHS</sequence>
<reference evidence="1" key="1">
    <citation type="journal article" date="2020" name="Stud. Mycol.">
        <title>101 Dothideomycetes genomes: a test case for predicting lifestyles and emergence of pathogens.</title>
        <authorList>
            <person name="Haridas S."/>
            <person name="Albert R."/>
            <person name="Binder M."/>
            <person name="Bloem J."/>
            <person name="Labutti K."/>
            <person name="Salamov A."/>
            <person name="Andreopoulos B."/>
            <person name="Baker S."/>
            <person name="Barry K."/>
            <person name="Bills G."/>
            <person name="Bluhm B."/>
            <person name="Cannon C."/>
            <person name="Castanera R."/>
            <person name="Culley D."/>
            <person name="Daum C."/>
            <person name="Ezra D."/>
            <person name="Gonzalez J."/>
            <person name="Henrissat B."/>
            <person name="Kuo A."/>
            <person name="Liang C."/>
            <person name="Lipzen A."/>
            <person name="Lutzoni F."/>
            <person name="Magnuson J."/>
            <person name="Mondo S."/>
            <person name="Nolan M."/>
            <person name="Ohm R."/>
            <person name="Pangilinan J."/>
            <person name="Park H.-J."/>
            <person name="Ramirez L."/>
            <person name="Alfaro M."/>
            <person name="Sun H."/>
            <person name="Tritt A."/>
            <person name="Yoshinaga Y."/>
            <person name="Zwiers L.-H."/>
            <person name="Turgeon B."/>
            <person name="Goodwin S."/>
            <person name="Spatafora J."/>
            <person name="Crous P."/>
            <person name="Grigoriev I."/>
        </authorList>
    </citation>
    <scope>NUCLEOTIDE SEQUENCE</scope>
    <source>
        <strain evidence="1">CBS 262.69</strain>
    </source>
</reference>
<proteinExistence type="predicted"/>
<dbReference type="AlphaFoldDB" id="A0A6G1HUH8"/>
<protein>
    <submittedName>
        <fullName evidence="1">Uncharacterized protein</fullName>
    </submittedName>
</protein>
<dbReference type="EMBL" id="ML996697">
    <property type="protein sequence ID" value="KAF2399718.1"/>
    <property type="molecule type" value="Genomic_DNA"/>
</dbReference>
<organism evidence="1 2">
    <name type="scientific">Trichodelitschia bisporula</name>
    <dbReference type="NCBI Taxonomy" id="703511"/>
    <lineage>
        <taxon>Eukaryota</taxon>
        <taxon>Fungi</taxon>
        <taxon>Dikarya</taxon>
        <taxon>Ascomycota</taxon>
        <taxon>Pezizomycotina</taxon>
        <taxon>Dothideomycetes</taxon>
        <taxon>Dothideomycetes incertae sedis</taxon>
        <taxon>Phaeotrichales</taxon>
        <taxon>Phaeotrichaceae</taxon>
        <taxon>Trichodelitschia</taxon>
    </lineage>
</organism>
<evidence type="ECO:0000313" key="1">
    <source>
        <dbReference type="EMBL" id="KAF2399718.1"/>
    </source>
</evidence>
<accession>A0A6G1HUH8</accession>
<name>A0A6G1HUH8_9PEZI</name>
<dbReference type="Proteomes" id="UP000799640">
    <property type="component" value="Unassembled WGS sequence"/>
</dbReference>
<gene>
    <name evidence="1" type="ORF">EJ06DRAFT_62966</name>
</gene>
<keyword evidence="2" id="KW-1185">Reference proteome</keyword>